<dbReference type="OrthoDB" id="9844002at2"/>
<protein>
    <submittedName>
        <fullName evidence="1">Uncharacterized protein</fullName>
    </submittedName>
</protein>
<evidence type="ECO:0000313" key="1">
    <source>
        <dbReference type="EMBL" id="SHO73434.1"/>
    </source>
</evidence>
<dbReference type="RefSeq" id="WP_143165261.1">
    <property type="nucleotide sequence ID" value="NZ_CBCSEA010000008.1"/>
</dbReference>
<dbReference type="STRING" id="416016.SAMN05443547_1795"/>
<evidence type="ECO:0000313" key="2">
    <source>
        <dbReference type="Proteomes" id="UP000184611"/>
    </source>
</evidence>
<keyword evidence="2" id="KW-1185">Reference proteome</keyword>
<dbReference type="EMBL" id="FRYK01000003">
    <property type="protein sequence ID" value="SHO73434.1"/>
    <property type="molecule type" value="Genomic_DNA"/>
</dbReference>
<reference evidence="2" key="1">
    <citation type="submission" date="2016-12" db="EMBL/GenBank/DDBJ databases">
        <authorList>
            <person name="Varghese N."/>
            <person name="Submissions S."/>
        </authorList>
    </citation>
    <scope>NUCLEOTIDE SEQUENCE [LARGE SCALE GENOMIC DNA]</scope>
    <source>
        <strain evidence="2">DSM 18830</strain>
    </source>
</reference>
<dbReference type="AlphaFoldDB" id="A0A1M7ZX21"/>
<dbReference type="Proteomes" id="UP000184611">
    <property type="component" value="Unassembled WGS sequence"/>
</dbReference>
<accession>A0A1M7ZX21</accession>
<name>A0A1M7ZX21_9FLAO</name>
<sequence length="93" mass="11198">MRLLFFSIFCFLVLSCKVDESDLRDSTWKIYKKNSYEFGDVISFDAMIVKNDTIYLNRESIYEIIAYRNRYFTDEFITIKNLKTQNSATYIKK</sequence>
<dbReference type="PROSITE" id="PS51257">
    <property type="entry name" value="PROKAR_LIPOPROTEIN"/>
    <property type="match status" value="1"/>
</dbReference>
<proteinExistence type="predicted"/>
<gene>
    <name evidence="1" type="ORF">SAMN05443547_1795</name>
</gene>
<organism evidence="1 2">
    <name type="scientific">Flavobacterium cucumis</name>
    <dbReference type="NCBI Taxonomy" id="416016"/>
    <lineage>
        <taxon>Bacteria</taxon>
        <taxon>Pseudomonadati</taxon>
        <taxon>Bacteroidota</taxon>
        <taxon>Flavobacteriia</taxon>
        <taxon>Flavobacteriales</taxon>
        <taxon>Flavobacteriaceae</taxon>
        <taxon>Flavobacterium</taxon>
    </lineage>
</organism>